<accession>A0A255XLS5</accession>
<dbReference type="RefSeq" id="WP_094409481.1">
    <property type="nucleotide sequence ID" value="NZ_BMJZ01000002.1"/>
</dbReference>
<dbReference type="GO" id="GO:0016740">
    <property type="term" value="F:transferase activity"/>
    <property type="evidence" value="ECO:0007669"/>
    <property type="project" value="UniProtKB-KW"/>
</dbReference>
<name>A0A255XLS5_9PROT</name>
<reference evidence="1 2" key="1">
    <citation type="submission" date="2017-07" db="EMBL/GenBank/DDBJ databases">
        <title>Elstera cyanobacteriorum sp. nov., a novel bacterium isolated from cyanobacterial aggregates in a eutrophic lake.</title>
        <authorList>
            <person name="Cai H."/>
        </authorList>
    </citation>
    <scope>NUCLEOTIDE SEQUENCE [LARGE SCALE GENOMIC DNA]</scope>
    <source>
        <strain evidence="1 2">TH019</strain>
    </source>
</reference>
<proteinExistence type="predicted"/>
<dbReference type="Gene3D" id="3.75.10.10">
    <property type="entry name" value="L-arginine/glycine Amidinotransferase, Chain A"/>
    <property type="match status" value="1"/>
</dbReference>
<organism evidence="1 2">
    <name type="scientific">Elstera cyanobacteriorum</name>
    <dbReference type="NCBI Taxonomy" id="2022747"/>
    <lineage>
        <taxon>Bacteria</taxon>
        <taxon>Pseudomonadati</taxon>
        <taxon>Pseudomonadota</taxon>
        <taxon>Alphaproteobacteria</taxon>
        <taxon>Rhodospirillales</taxon>
        <taxon>Rhodospirillaceae</taxon>
        <taxon>Elstera</taxon>
    </lineage>
</organism>
<gene>
    <name evidence="1" type="ORF">CHR90_13175</name>
</gene>
<dbReference type="SUPFAM" id="SSF55909">
    <property type="entry name" value="Pentein"/>
    <property type="match status" value="1"/>
</dbReference>
<protein>
    <submittedName>
        <fullName evidence="1">Amidinotransferase</fullName>
    </submittedName>
</protein>
<dbReference type="AlphaFoldDB" id="A0A255XLS5"/>
<dbReference type="Pfam" id="PF19420">
    <property type="entry name" value="DDAH_eukar"/>
    <property type="match status" value="1"/>
</dbReference>
<dbReference type="Proteomes" id="UP000216361">
    <property type="component" value="Unassembled WGS sequence"/>
</dbReference>
<dbReference type="OrthoDB" id="9788268at2"/>
<evidence type="ECO:0000313" key="1">
    <source>
        <dbReference type="EMBL" id="OYQ17919.1"/>
    </source>
</evidence>
<dbReference type="EMBL" id="NOXS01000033">
    <property type="protein sequence ID" value="OYQ17919.1"/>
    <property type="molecule type" value="Genomic_DNA"/>
</dbReference>
<dbReference type="PIRSF" id="PIRSF028188">
    <property type="entry name" value="Amdntrnsf_FN0238"/>
    <property type="match status" value="1"/>
</dbReference>
<sequence length="303" mass="32983">MPNAQSPAAVVMIRPHHFTPNPATAADNAFQSAGRLGDAEAAYREVSAVAAALTAAGVKVHLFEDDTTATPDSVFPNNWFSTHAGGHIAVYPMVAENRRRERRWDIIEFLKQAYRVQDVIDYSGLAADGVFLEGTGAMVLDHSEHVAYAARSPRMSPLMLERFCTHFRFEPLVFDAIDPKGIPVYHTNVLMSIGTGFALVGLDMIPDDARRQEVAERLTARDRTLIPLTAAQVGNFAGNALELQTPGGPILALSARAWESLTPPQRHTIERHARPLPLAIPTLEKAGGSIRCMLAGIHLSPRP</sequence>
<dbReference type="PANTHER" id="PTHR43224">
    <property type="entry name" value="AMIDINOTRANSFERASE"/>
    <property type="match status" value="1"/>
</dbReference>
<dbReference type="PANTHER" id="PTHR43224:SF1">
    <property type="entry name" value="AMIDINOTRANSFERASE"/>
    <property type="match status" value="1"/>
</dbReference>
<dbReference type="InterPro" id="IPR014541">
    <property type="entry name" value="Amdntrnsf_FN0238"/>
</dbReference>
<comment type="caution">
    <text evidence="1">The sequence shown here is derived from an EMBL/GenBank/DDBJ whole genome shotgun (WGS) entry which is preliminary data.</text>
</comment>
<dbReference type="NCBIfam" id="NF046062">
    <property type="entry name" value="citrull_CtlX"/>
    <property type="match status" value="1"/>
</dbReference>
<keyword evidence="1" id="KW-0808">Transferase</keyword>
<evidence type="ECO:0000313" key="2">
    <source>
        <dbReference type="Proteomes" id="UP000216361"/>
    </source>
</evidence>
<keyword evidence="2" id="KW-1185">Reference proteome</keyword>